<evidence type="ECO:0000313" key="1">
    <source>
        <dbReference type="EMBL" id="KRH08091.1"/>
    </source>
</evidence>
<dbReference type="eggNOG" id="KOG4584">
    <property type="taxonomic scope" value="Eukaryota"/>
</dbReference>
<sequence>MASFPATRQWEWRVPLKDEEGQPLGVSISNLLIANSSSDLPVIDLTRVSQELAYLASDAELVILEGMGSSSLYSLLPTYNKILFKNLNRDRKLLETCISLTDQFIDALLGFGT</sequence>
<dbReference type="Proteomes" id="UP000008827">
    <property type="component" value="Chromosome 16"/>
</dbReference>
<dbReference type="HOGENOM" id="CLU_2138028_0_0_1"/>
<evidence type="ECO:0000313" key="2">
    <source>
        <dbReference type="EnsemblPlants" id="KRH08091"/>
    </source>
</evidence>
<proteinExistence type="predicted"/>
<reference evidence="1 2" key="1">
    <citation type="journal article" date="2010" name="Nature">
        <title>Genome sequence of the palaeopolyploid soybean.</title>
        <authorList>
            <person name="Schmutz J."/>
            <person name="Cannon S.B."/>
            <person name="Schlueter J."/>
            <person name="Ma J."/>
            <person name="Mitros T."/>
            <person name="Nelson W."/>
            <person name="Hyten D.L."/>
            <person name="Song Q."/>
            <person name="Thelen J.J."/>
            <person name="Cheng J."/>
            <person name="Xu D."/>
            <person name="Hellsten U."/>
            <person name="May G.D."/>
            <person name="Yu Y."/>
            <person name="Sakurai T."/>
            <person name="Umezawa T."/>
            <person name="Bhattacharyya M.K."/>
            <person name="Sandhu D."/>
            <person name="Valliyodan B."/>
            <person name="Lindquist E."/>
            <person name="Peto M."/>
            <person name="Grant D."/>
            <person name="Shu S."/>
            <person name="Goodstein D."/>
            <person name="Barry K."/>
            <person name="Futrell-Griggs M."/>
            <person name="Abernathy B."/>
            <person name="Du J."/>
            <person name="Tian Z."/>
            <person name="Zhu L."/>
            <person name="Gill N."/>
            <person name="Joshi T."/>
            <person name="Libault M."/>
            <person name="Sethuraman A."/>
            <person name="Zhang X.-C."/>
            <person name="Shinozaki K."/>
            <person name="Nguyen H.T."/>
            <person name="Wing R.A."/>
            <person name="Cregan P."/>
            <person name="Specht J."/>
            <person name="Grimwood J."/>
            <person name="Rokhsar D."/>
            <person name="Stacey G."/>
            <person name="Shoemaker R.C."/>
            <person name="Jackson S.A."/>
        </authorList>
    </citation>
    <scope>NUCLEOTIDE SEQUENCE</scope>
    <source>
        <strain evidence="2">cv. Williams 82</strain>
        <tissue evidence="1">Callus</tissue>
    </source>
</reference>
<dbReference type="AlphaFoldDB" id="K7MH18"/>
<dbReference type="EnsemblPlants" id="KRH08091">
    <property type="protein sequence ID" value="KRH08091"/>
    <property type="gene ID" value="GLYMA_16G129400"/>
</dbReference>
<dbReference type="Gramene" id="KRH08091">
    <property type="protein sequence ID" value="KRH08091"/>
    <property type="gene ID" value="GLYMA_16G129400"/>
</dbReference>
<protein>
    <recommendedName>
        <fullName evidence="4">Damage-control phosphatase ARMT1-like metal-binding domain-containing protein</fullName>
    </recommendedName>
</protein>
<dbReference type="EMBL" id="CM000849">
    <property type="protein sequence ID" value="KRH08091.1"/>
    <property type="molecule type" value="Genomic_DNA"/>
</dbReference>
<dbReference type="Gene3D" id="3.40.50.10880">
    <property type="entry name" value="Uncharacterised protein PF01937, DUF89, domain 3"/>
    <property type="match status" value="1"/>
</dbReference>
<keyword evidence="3" id="KW-1185">Reference proteome</keyword>
<reference evidence="1" key="3">
    <citation type="submission" date="2018-07" db="EMBL/GenBank/DDBJ databases">
        <title>WGS assembly of Glycine max.</title>
        <authorList>
            <person name="Schmutz J."/>
            <person name="Cannon S."/>
            <person name="Schlueter J."/>
            <person name="Ma J."/>
            <person name="Mitros T."/>
            <person name="Nelson W."/>
            <person name="Hyten D."/>
            <person name="Song Q."/>
            <person name="Thelen J."/>
            <person name="Cheng J."/>
            <person name="Xu D."/>
            <person name="Hellsten U."/>
            <person name="May G."/>
            <person name="Yu Y."/>
            <person name="Sakurai T."/>
            <person name="Umezawa T."/>
            <person name="Bhattacharyya M."/>
            <person name="Sandhu D."/>
            <person name="Valliyodan B."/>
            <person name="Lindquist E."/>
            <person name="Peto M."/>
            <person name="Grant D."/>
            <person name="Shu S."/>
            <person name="Goodstein D."/>
            <person name="Barry K."/>
            <person name="Futrell-Griggs M."/>
            <person name="Abernathy B."/>
            <person name="Du J."/>
            <person name="Tian Z."/>
            <person name="Zhu L."/>
            <person name="Gill N."/>
            <person name="Joshi T."/>
            <person name="Libault M."/>
            <person name="Sethuraman A."/>
            <person name="Zhang X."/>
            <person name="Shinozaki K."/>
            <person name="Nguyen H."/>
            <person name="Wing R."/>
            <person name="Cregan P."/>
            <person name="Specht J."/>
            <person name="Grimwood J."/>
            <person name="Rokhsar D."/>
            <person name="Stacey G."/>
            <person name="Shoemaker R."/>
            <person name="Jackson S."/>
        </authorList>
    </citation>
    <scope>NUCLEOTIDE SEQUENCE</scope>
    <source>
        <tissue evidence="1">Callus</tissue>
    </source>
</reference>
<organism evidence="1">
    <name type="scientific">Glycine max</name>
    <name type="common">Soybean</name>
    <name type="synonym">Glycine hispida</name>
    <dbReference type="NCBI Taxonomy" id="3847"/>
    <lineage>
        <taxon>Eukaryota</taxon>
        <taxon>Viridiplantae</taxon>
        <taxon>Streptophyta</taxon>
        <taxon>Embryophyta</taxon>
        <taxon>Tracheophyta</taxon>
        <taxon>Spermatophyta</taxon>
        <taxon>Magnoliopsida</taxon>
        <taxon>eudicotyledons</taxon>
        <taxon>Gunneridae</taxon>
        <taxon>Pentapetalae</taxon>
        <taxon>rosids</taxon>
        <taxon>fabids</taxon>
        <taxon>Fabales</taxon>
        <taxon>Fabaceae</taxon>
        <taxon>Papilionoideae</taxon>
        <taxon>50 kb inversion clade</taxon>
        <taxon>NPAAA clade</taxon>
        <taxon>indigoferoid/millettioid clade</taxon>
        <taxon>Phaseoleae</taxon>
        <taxon>Glycine</taxon>
        <taxon>Glycine subgen. Soja</taxon>
    </lineage>
</organism>
<evidence type="ECO:0000313" key="3">
    <source>
        <dbReference type="Proteomes" id="UP000008827"/>
    </source>
</evidence>
<accession>K7MH18</accession>
<dbReference type="InterPro" id="IPR036075">
    <property type="entry name" value="ARMT-1-like_metal-bd_sf"/>
</dbReference>
<name>K7MH18_SOYBN</name>
<gene>
    <name evidence="1" type="ORF">GLYMA_16G129400</name>
</gene>
<dbReference type="SUPFAM" id="SSF111321">
    <property type="entry name" value="AF1104-like"/>
    <property type="match status" value="1"/>
</dbReference>
<dbReference type="InParanoid" id="K7MH18"/>
<reference evidence="2" key="2">
    <citation type="submission" date="2018-02" db="UniProtKB">
        <authorList>
            <consortium name="EnsemblPlants"/>
        </authorList>
    </citation>
    <scope>IDENTIFICATION</scope>
    <source>
        <strain evidence="2">Williams 82</strain>
    </source>
</reference>
<dbReference type="PaxDb" id="3847-GLYMA16G24055.1"/>
<evidence type="ECO:0008006" key="4">
    <source>
        <dbReference type="Google" id="ProtNLM"/>
    </source>
</evidence>